<keyword evidence="9 12" id="KW-0030">Aminoacyl-tRNA synthetase</keyword>
<dbReference type="GO" id="GO:0005524">
    <property type="term" value="F:ATP binding"/>
    <property type="evidence" value="ECO:0007669"/>
    <property type="project" value="UniProtKB-KW"/>
</dbReference>
<dbReference type="InterPro" id="IPR005146">
    <property type="entry name" value="B3/B4_tRNA-bd"/>
</dbReference>
<dbReference type="Gene3D" id="3.30.70.380">
    <property type="entry name" value="Ferrodoxin-fold anticodon-binding domain"/>
    <property type="match status" value="1"/>
</dbReference>
<dbReference type="InterPro" id="IPR005147">
    <property type="entry name" value="tRNA_synthase_B5-dom"/>
</dbReference>
<evidence type="ECO:0000259" key="10">
    <source>
        <dbReference type="PROSITE" id="PS51447"/>
    </source>
</evidence>
<dbReference type="PROSITE" id="PS51447">
    <property type="entry name" value="FDX_ACB"/>
    <property type="match status" value="1"/>
</dbReference>
<evidence type="ECO:0000256" key="6">
    <source>
        <dbReference type="ARBA" id="ARBA00022840"/>
    </source>
</evidence>
<dbReference type="InterPro" id="IPR009061">
    <property type="entry name" value="DNA-bd_dom_put_sf"/>
</dbReference>
<dbReference type="InterPro" id="IPR036690">
    <property type="entry name" value="Fdx_antiC-bd_sf"/>
</dbReference>
<keyword evidence="8" id="KW-0648">Protein biosynthesis</keyword>
<evidence type="ECO:0000256" key="5">
    <source>
        <dbReference type="ARBA" id="ARBA00022741"/>
    </source>
</evidence>
<keyword evidence="12" id="KW-0934">Plastid</keyword>
<dbReference type="Pfam" id="PF03147">
    <property type="entry name" value="FDX-ACB"/>
    <property type="match status" value="1"/>
</dbReference>
<dbReference type="Pfam" id="PF03484">
    <property type="entry name" value="B5"/>
    <property type="match status" value="1"/>
</dbReference>
<evidence type="ECO:0000256" key="3">
    <source>
        <dbReference type="ARBA" id="ARBA00022598"/>
    </source>
</evidence>
<dbReference type="SUPFAM" id="SSF56037">
    <property type="entry name" value="PheT/TilS domain"/>
    <property type="match status" value="1"/>
</dbReference>
<dbReference type="EMBL" id="KX284716">
    <property type="protein sequence ID" value="AOM65838.1"/>
    <property type="molecule type" value="Genomic_DNA"/>
</dbReference>
<dbReference type="RefSeq" id="YP_009296698.1">
    <property type="nucleotide sequence ID" value="NC_031172.1"/>
</dbReference>
<geneLocation type="plastid" evidence="12"/>
<evidence type="ECO:0000313" key="12">
    <source>
        <dbReference type="EMBL" id="AOM65838.1"/>
    </source>
</evidence>
<keyword evidence="3" id="KW-0436">Ligase</keyword>
<keyword evidence="7" id="KW-0460">Magnesium</keyword>
<dbReference type="GeneID" id="29073074"/>
<evidence type="ECO:0000256" key="9">
    <source>
        <dbReference type="ARBA" id="ARBA00023146"/>
    </source>
</evidence>
<dbReference type="GO" id="GO:0000287">
    <property type="term" value="F:magnesium ion binding"/>
    <property type="evidence" value="ECO:0007669"/>
    <property type="project" value="InterPro"/>
</dbReference>
<dbReference type="InterPro" id="IPR045060">
    <property type="entry name" value="Phe-tRNA-ligase_IIc_bsu"/>
</dbReference>
<proteinExistence type="predicted"/>
<dbReference type="SUPFAM" id="SSF55681">
    <property type="entry name" value="Class II aaRS and biotin synthetases"/>
    <property type="match status" value="1"/>
</dbReference>
<dbReference type="PANTHER" id="PTHR10947">
    <property type="entry name" value="PHENYLALANYL-TRNA SYNTHETASE BETA CHAIN AND LEUCINE-RICH REPEAT-CONTAINING PROTEIN 47"/>
    <property type="match status" value="1"/>
</dbReference>
<dbReference type="GO" id="GO:0003723">
    <property type="term" value="F:RNA binding"/>
    <property type="evidence" value="ECO:0007669"/>
    <property type="project" value="InterPro"/>
</dbReference>
<dbReference type="GO" id="GO:0004826">
    <property type="term" value="F:phenylalanine-tRNA ligase activity"/>
    <property type="evidence" value="ECO:0007669"/>
    <property type="project" value="UniProtKB-EC"/>
</dbReference>
<dbReference type="SUPFAM" id="SSF46955">
    <property type="entry name" value="Putative DNA-binding domain"/>
    <property type="match status" value="2"/>
</dbReference>
<dbReference type="Pfam" id="PF17759">
    <property type="entry name" value="tRNA_synthFbeta"/>
    <property type="match status" value="1"/>
</dbReference>
<evidence type="ECO:0000256" key="7">
    <source>
        <dbReference type="ARBA" id="ARBA00022842"/>
    </source>
</evidence>
<dbReference type="GO" id="GO:0006432">
    <property type="term" value="P:phenylalanyl-tRNA aminoacylation"/>
    <property type="evidence" value="ECO:0007669"/>
    <property type="project" value="InterPro"/>
</dbReference>
<accession>A0A1C9CBR8</accession>
<evidence type="ECO:0000256" key="1">
    <source>
        <dbReference type="ARBA" id="ARBA00001946"/>
    </source>
</evidence>
<dbReference type="InterPro" id="IPR041616">
    <property type="entry name" value="PheRS_beta_core"/>
</dbReference>
<evidence type="ECO:0000256" key="2">
    <source>
        <dbReference type="ARBA" id="ARBA00012814"/>
    </source>
</evidence>
<dbReference type="GO" id="GO:0009328">
    <property type="term" value="C:phenylalanine-tRNA ligase complex"/>
    <property type="evidence" value="ECO:0007669"/>
    <property type="project" value="TreeGrafter"/>
</dbReference>
<gene>
    <name evidence="12" type="primary">syfB</name>
    <name evidence="12" type="ORF">Apop_148</name>
</gene>
<keyword evidence="5" id="KW-0547">Nucleotide-binding</keyword>
<dbReference type="Pfam" id="PF03483">
    <property type="entry name" value="B3_4"/>
    <property type="match status" value="1"/>
</dbReference>
<organism evidence="12">
    <name type="scientific">Apophlaea sinclairii</name>
    <dbReference type="NCBI Taxonomy" id="212746"/>
    <lineage>
        <taxon>Eukaryota</taxon>
        <taxon>Rhodophyta</taxon>
        <taxon>Florideophyceae</taxon>
        <taxon>Hildenbrandiophycidae</taxon>
        <taxon>Hildenbrandiales</taxon>
        <taxon>Hildenbrandiaceae</taxon>
        <taxon>Apophlaea</taxon>
    </lineage>
</organism>
<dbReference type="SMART" id="SM00874">
    <property type="entry name" value="B5"/>
    <property type="match status" value="1"/>
</dbReference>
<dbReference type="SUPFAM" id="SSF54991">
    <property type="entry name" value="Anticodon-binding domain of PheRS"/>
    <property type="match status" value="1"/>
</dbReference>
<dbReference type="SMART" id="SM00896">
    <property type="entry name" value="FDX-ACB"/>
    <property type="match status" value="1"/>
</dbReference>
<dbReference type="Gene3D" id="3.50.40.10">
    <property type="entry name" value="Phenylalanyl-trna Synthetase, Chain B, domain 3"/>
    <property type="match status" value="1"/>
</dbReference>
<feature type="domain" description="FDX-ACB" evidence="10">
    <location>
        <begin position="574"/>
        <end position="667"/>
    </location>
</feature>
<name>A0A1C9CBR8_9FLOR</name>
<dbReference type="AlphaFoldDB" id="A0A1C9CBR8"/>
<sequence length="668" mass="77718">MKILWKLLSQVLDLSFIHPNQLIRLLTSIGCEVESVKNLKSLYVDDVVLDIVPTPNRQDLFNIIGISREVAITLQQKLDFKFCNKVFLQNISKRNEIICSNSLNNFAFVILLINGIQVKKSPQWIMDCLLQANIKPINNVRDIQNYIKLKWGQKLEVLDISQFYLPHKQNTIMFKSCLQSFNSISSNQNFSVTVNNHSIIKANCEDFNTFTHSVIIKSKILRNTSKTNSISCEDNILYHAIEESIFLYSKFCNGSIQDYQIKNPLQAFGKQVKVIKKNLIRTLGPVIGTQQLPKVFETQIVNILSLLNLEPMVYSNYWVVTIPEYRSSDLLREIDIIEEVGRVYGYNHFYDCIPRTYMKRLSSRREYLKRHIRYFLRNVGFHELVHSSLQKKQGISIHNPLSDEYSGLRSDLATKLIQSLYYNAYQSSDPLHGFEIGKIFYQKQSIIYEKMHLGIVVGYKKYLRSSWLNKPNSVSWFQAKGIILNLCNSLGVNLVWKKAEESLDTSLRQLLHIKRTATLYFQQKKVGFFGEASPKLCYHLSIKGVFYICELDLEAILEKLQSRFLFYFYIQSYSIYPSITRDISIIVPKELAVSNILEEVKNVQNAFVKSIELLHEYIGYPIPKSKRNLSFRIKYQSVCKTLTKIQTNRLDNYIKHLICSKIDVEIRI</sequence>
<dbReference type="Gene3D" id="3.30.930.10">
    <property type="entry name" value="Bira Bifunctional Protein, Domain 2"/>
    <property type="match status" value="1"/>
</dbReference>
<keyword evidence="6" id="KW-0067">ATP-binding</keyword>
<dbReference type="PROSITE" id="PS51483">
    <property type="entry name" value="B5"/>
    <property type="match status" value="1"/>
</dbReference>
<feature type="domain" description="B5" evidence="11">
    <location>
        <begin position="267"/>
        <end position="351"/>
    </location>
</feature>
<comment type="cofactor">
    <cofactor evidence="1">
        <name>Mg(2+)</name>
        <dbReference type="ChEBI" id="CHEBI:18420"/>
    </cofactor>
</comment>
<keyword evidence="4" id="KW-0479">Metal-binding</keyword>
<dbReference type="InterPro" id="IPR020825">
    <property type="entry name" value="Phe-tRNA_synthase-like_B3/B4"/>
</dbReference>
<evidence type="ECO:0000256" key="4">
    <source>
        <dbReference type="ARBA" id="ARBA00022723"/>
    </source>
</evidence>
<dbReference type="Gene3D" id="3.30.56.10">
    <property type="match status" value="2"/>
</dbReference>
<dbReference type="InterPro" id="IPR045864">
    <property type="entry name" value="aa-tRNA-synth_II/BPL/LPL"/>
</dbReference>
<dbReference type="InterPro" id="IPR005121">
    <property type="entry name" value="Fdx_antiC-bd"/>
</dbReference>
<reference evidence="12" key="1">
    <citation type="journal article" date="2016" name="BMC Biol.">
        <title>Parallel evolution of highly conserved plastid genome architecture in red seaweeds and seed plants.</title>
        <authorList>
            <person name="Lee J."/>
            <person name="Cho C.H."/>
            <person name="Park S.I."/>
            <person name="Choi J.W."/>
            <person name="Song H.S."/>
            <person name="West J.A."/>
            <person name="Bhattacharya D."/>
            <person name="Yoon H.S."/>
        </authorList>
    </citation>
    <scope>NUCLEOTIDE SEQUENCE</scope>
</reference>
<evidence type="ECO:0000256" key="8">
    <source>
        <dbReference type="ARBA" id="ARBA00022917"/>
    </source>
</evidence>
<evidence type="ECO:0000259" key="11">
    <source>
        <dbReference type="PROSITE" id="PS51483"/>
    </source>
</evidence>
<dbReference type="PANTHER" id="PTHR10947:SF0">
    <property type="entry name" value="PHENYLALANINE--TRNA LIGASE BETA SUBUNIT"/>
    <property type="match status" value="1"/>
</dbReference>
<protein>
    <recommendedName>
        <fullName evidence="2">phenylalanine--tRNA ligase</fullName>
        <ecNumber evidence="2">6.1.1.20</ecNumber>
    </recommendedName>
</protein>
<dbReference type="EC" id="6.1.1.20" evidence="2"/>